<organism evidence="2 4">
    <name type="scientific">Medicago truncatula</name>
    <name type="common">Barrel medic</name>
    <name type="synonym">Medicago tribuloides</name>
    <dbReference type="NCBI Taxonomy" id="3880"/>
    <lineage>
        <taxon>Eukaryota</taxon>
        <taxon>Viridiplantae</taxon>
        <taxon>Streptophyta</taxon>
        <taxon>Embryophyta</taxon>
        <taxon>Tracheophyta</taxon>
        <taxon>Spermatophyta</taxon>
        <taxon>Magnoliopsida</taxon>
        <taxon>eudicotyledons</taxon>
        <taxon>Gunneridae</taxon>
        <taxon>Pentapetalae</taxon>
        <taxon>rosids</taxon>
        <taxon>fabids</taxon>
        <taxon>Fabales</taxon>
        <taxon>Fabaceae</taxon>
        <taxon>Papilionoideae</taxon>
        <taxon>50 kb inversion clade</taxon>
        <taxon>NPAAA clade</taxon>
        <taxon>Hologalegina</taxon>
        <taxon>IRL clade</taxon>
        <taxon>Trifolieae</taxon>
        <taxon>Medicago</taxon>
    </lineage>
</organism>
<name>G7IYT8_MEDTR</name>
<dbReference type="EMBL" id="CM001219">
    <property type="protein sequence ID" value="AES68857.1"/>
    <property type="molecule type" value="Genomic_DNA"/>
</dbReference>
<gene>
    <name evidence="2" type="ordered locus">MTR_3g016250</name>
</gene>
<reference evidence="3" key="3">
    <citation type="submission" date="2015-04" db="UniProtKB">
        <authorList>
            <consortium name="EnsemblPlants"/>
        </authorList>
    </citation>
    <scope>IDENTIFICATION</scope>
    <source>
        <strain evidence="3">cv. Jemalong A17</strain>
    </source>
</reference>
<feature type="signal peptide" evidence="1">
    <location>
        <begin position="1"/>
        <end position="27"/>
    </location>
</feature>
<keyword evidence="1" id="KW-0732">Signal</keyword>
<proteinExistence type="predicted"/>
<reference evidence="2 4" key="1">
    <citation type="journal article" date="2011" name="Nature">
        <title>The Medicago genome provides insight into the evolution of rhizobial symbioses.</title>
        <authorList>
            <person name="Young N.D."/>
            <person name="Debelle F."/>
            <person name="Oldroyd G.E."/>
            <person name="Geurts R."/>
            <person name="Cannon S.B."/>
            <person name="Udvardi M.K."/>
            <person name="Benedito V.A."/>
            <person name="Mayer K.F."/>
            <person name="Gouzy J."/>
            <person name="Schoof H."/>
            <person name="Van de Peer Y."/>
            <person name="Proost S."/>
            <person name="Cook D.R."/>
            <person name="Meyers B.C."/>
            <person name="Spannagl M."/>
            <person name="Cheung F."/>
            <person name="De Mita S."/>
            <person name="Krishnakumar V."/>
            <person name="Gundlach H."/>
            <person name="Zhou S."/>
            <person name="Mudge J."/>
            <person name="Bharti A.K."/>
            <person name="Murray J.D."/>
            <person name="Naoumkina M.A."/>
            <person name="Rosen B."/>
            <person name="Silverstein K.A."/>
            <person name="Tang H."/>
            <person name="Rombauts S."/>
            <person name="Zhao P.X."/>
            <person name="Zhou P."/>
            <person name="Barbe V."/>
            <person name="Bardou P."/>
            <person name="Bechner M."/>
            <person name="Bellec A."/>
            <person name="Berger A."/>
            <person name="Berges H."/>
            <person name="Bidwell S."/>
            <person name="Bisseling T."/>
            <person name="Choisne N."/>
            <person name="Couloux A."/>
            <person name="Denny R."/>
            <person name="Deshpande S."/>
            <person name="Dai X."/>
            <person name="Doyle J.J."/>
            <person name="Dudez A.M."/>
            <person name="Farmer A.D."/>
            <person name="Fouteau S."/>
            <person name="Franken C."/>
            <person name="Gibelin C."/>
            <person name="Gish J."/>
            <person name="Goldstein S."/>
            <person name="Gonzalez A.J."/>
            <person name="Green P.J."/>
            <person name="Hallab A."/>
            <person name="Hartog M."/>
            <person name="Hua A."/>
            <person name="Humphray S.J."/>
            <person name="Jeong D.H."/>
            <person name="Jing Y."/>
            <person name="Jocker A."/>
            <person name="Kenton S.M."/>
            <person name="Kim D.J."/>
            <person name="Klee K."/>
            <person name="Lai H."/>
            <person name="Lang C."/>
            <person name="Lin S."/>
            <person name="Macmil S.L."/>
            <person name="Magdelenat G."/>
            <person name="Matthews L."/>
            <person name="McCorrison J."/>
            <person name="Monaghan E.L."/>
            <person name="Mun J.H."/>
            <person name="Najar F.Z."/>
            <person name="Nicholson C."/>
            <person name="Noirot C."/>
            <person name="O'Bleness M."/>
            <person name="Paule C.R."/>
            <person name="Poulain J."/>
            <person name="Prion F."/>
            <person name="Qin B."/>
            <person name="Qu C."/>
            <person name="Retzel E.F."/>
            <person name="Riddle C."/>
            <person name="Sallet E."/>
            <person name="Samain S."/>
            <person name="Samson N."/>
            <person name="Sanders I."/>
            <person name="Saurat O."/>
            <person name="Scarpelli C."/>
            <person name="Schiex T."/>
            <person name="Segurens B."/>
            <person name="Severin A.J."/>
            <person name="Sherrier D.J."/>
            <person name="Shi R."/>
            <person name="Sims S."/>
            <person name="Singer S.R."/>
            <person name="Sinharoy S."/>
            <person name="Sterck L."/>
            <person name="Viollet A."/>
            <person name="Wang B.B."/>
            <person name="Wang K."/>
            <person name="Wang M."/>
            <person name="Wang X."/>
            <person name="Warfsmann J."/>
            <person name="Weissenbach J."/>
            <person name="White D.D."/>
            <person name="White J.D."/>
            <person name="Wiley G.B."/>
            <person name="Wincker P."/>
            <person name="Xing Y."/>
            <person name="Yang L."/>
            <person name="Yao Z."/>
            <person name="Ying F."/>
            <person name="Zhai J."/>
            <person name="Zhou L."/>
            <person name="Zuber A."/>
            <person name="Denarie J."/>
            <person name="Dixon R.A."/>
            <person name="May G.D."/>
            <person name="Schwartz D.C."/>
            <person name="Rogers J."/>
            <person name="Quetier F."/>
            <person name="Town C.D."/>
            <person name="Roe B.A."/>
        </authorList>
    </citation>
    <scope>NUCLEOTIDE SEQUENCE [LARGE SCALE GENOMIC DNA]</scope>
    <source>
        <strain evidence="2">A17</strain>
        <strain evidence="3 4">cv. Jemalong A17</strain>
    </source>
</reference>
<evidence type="ECO:0000256" key="1">
    <source>
        <dbReference type="SAM" id="SignalP"/>
    </source>
</evidence>
<dbReference type="EnsemblPlants" id="AES68857">
    <property type="protein sequence ID" value="AES68857"/>
    <property type="gene ID" value="MTR_3g016250"/>
</dbReference>
<accession>G7IYT8</accession>
<keyword evidence="2" id="KW-0472">Membrane</keyword>
<dbReference type="AlphaFoldDB" id="G7IYT8"/>
<reference evidence="2 4" key="2">
    <citation type="journal article" date="2014" name="BMC Genomics">
        <title>An improved genome release (version Mt4.0) for the model legume Medicago truncatula.</title>
        <authorList>
            <person name="Tang H."/>
            <person name="Krishnakumar V."/>
            <person name="Bidwell S."/>
            <person name="Rosen B."/>
            <person name="Chan A."/>
            <person name="Zhou S."/>
            <person name="Gentzbittel L."/>
            <person name="Childs K.L."/>
            <person name="Yandell M."/>
            <person name="Gundlach H."/>
            <person name="Mayer K.F."/>
            <person name="Schwartz D.C."/>
            <person name="Town C.D."/>
        </authorList>
    </citation>
    <scope>GENOME REANNOTATION</scope>
    <source>
        <strain evidence="3 4">cv. Jemalong A17</strain>
    </source>
</reference>
<keyword evidence="4" id="KW-1185">Reference proteome</keyword>
<evidence type="ECO:0000313" key="2">
    <source>
        <dbReference type="EMBL" id="AES68857.1"/>
    </source>
</evidence>
<keyword evidence="2" id="KW-0812">Transmembrane</keyword>
<protein>
    <submittedName>
        <fullName evidence="2">Transmembrane protein, putative</fullName>
    </submittedName>
</protein>
<dbReference type="PaxDb" id="3880-AES68857"/>
<dbReference type="Proteomes" id="UP000002051">
    <property type="component" value="Chromosome 3"/>
</dbReference>
<evidence type="ECO:0000313" key="4">
    <source>
        <dbReference type="Proteomes" id="UP000002051"/>
    </source>
</evidence>
<evidence type="ECO:0000313" key="3">
    <source>
        <dbReference type="EnsemblPlants" id="AES68857"/>
    </source>
</evidence>
<sequence length="73" mass="8156">MAKSFFLSLLVVFLAALMFGPQHFADAAFHITPIFKPPSNQFPGHLPPYRPPVVKFRPYKHSPPSPPPPFPST</sequence>
<dbReference type="HOGENOM" id="CLU_2708516_0_0_1"/>
<feature type="chain" id="PRO_5014572551" evidence="1">
    <location>
        <begin position="28"/>
        <end position="73"/>
    </location>
</feature>